<accession>A0AAV4QFA1</accession>
<proteinExistence type="predicted"/>
<evidence type="ECO:0000313" key="2">
    <source>
        <dbReference type="Proteomes" id="UP001054945"/>
    </source>
</evidence>
<reference evidence="1 2" key="1">
    <citation type="submission" date="2021-06" db="EMBL/GenBank/DDBJ databases">
        <title>Caerostris extrusa draft genome.</title>
        <authorList>
            <person name="Kono N."/>
            <person name="Arakawa K."/>
        </authorList>
    </citation>
    <scope>NUCLEOTIDE SEQUENCE [LARGE SCALE GENOMIC DNA]</scope>
</reference>
<comment type="caution">
    <text evidence="1">The sequence shown here is derived from an EMBL/GenBank/DDBJ whole genome shotgun (WGS) entry which is preliminary data.</text>
</comment>
<protein>
    <submittedName>
        <fullName evidence="1">Uncharacterized protein</fullName>
    </submittedName>
</protein>
<gene>
    <name evidence="1" type="ORF">CEXT_58051</name>
</gene>
<dbReference type="AlphaFoldDB" id="A0AAV4QFA1"/>
<dbReference type="EMBL" id="BPLR01006023">
    <property type="protein sequence ID" value="GIY06942.1"/>
    <property type="molecule type" value="Genomic_DNA"/>
</dbReference>
<organism evidence="1 2">
    <name type="scientific">Caerostris extrusa</name>
    <name type="common">Bark spider</name>
    <name type="synonym">Caerostris bankana</name>
    <dbReference type="NCBI Taxonomy" id="172846"/>
    <lineage>
        <taxon>Eukaryota</taxon>
        <taxon>Metazoa</taxon>
        <taxon>Ecdysozoa</taxon>
        <taxon>Arthropoda</taxon>
        <taxon>Chelicerata</taxon>
        <taxon>Arachnida</taxon>
        <taxon>Araneae</taxon>
        <taxon>Araneomorphae</taxon>
        <taxon>Entelegynae</taxon>
        <taxon>Araneoidea</taxon>
        <taxon>Araneidae</taxon>
        <taxon>Caerostris</taxon>
    </lineage>
</organism>
<evidence type="ECO:0000313" key="1">
    <source>
        <dbReference type="EMBL" id="GIY06942.1"/>
    </source>
</evidence>
<sequence>LMQPHEKVPLRSREKHASPTIQIVDCNAWGHERLEGVVRLGPRKLIRTNVDVRC</sequence>
<keyword evidence="2" id="KW-1185">Reference proteome</keyword>
<feature type="non-terminal residue" evidence="1">
    <location>
        <position position="1"/>
    </location>
</feature>
<dbReference type="Proteomes" id="UP001054945">
    <property type="component" value="Unassembled WGS sequence"/>
</dbReference>
<name>A0AAV4QFA1_CAEEX</name>